<reference evidence="1 2" key="1">
    <citation type="journal article" date="2016" name="Nat. Commun.">
        <title>Ectomycorrhizal ecology is imprinted in the genome of the dominant symbiotic fungus Cenococcum geophilum.</title>
        <authorList>
            <consortium name="DOE Joint Genome Institute"/>
            <person name="Peter M."/>
            <person name="Kohler A."/>
            <person name="Ohm R.A."/>
            <person name="Kuo A."/>
            <person name="Krutzmann J."/>
            <person name="Morin E."/>
            <person name="Arend M."/>
            <person name="Barry K.W."/>
            <person name="Binder M."/>
            <person name="Choi C."/>
            <person name="Clum A."/>
            <person name="Copeland A."/>
            <person name="Grisel N."/>
            <person name="Haridas S."/>
            <person name="Kipfer T."/>
            <person name="LaButti K."/>
            <person name="Lindquist E."/>
            <person name="Lipzen A."/>
            <person name="Maire R."/>
            <person name="Meier B."/>
            <person name="Mihaltcheva S."/>
            <person name="Molinier V."/>
            <person name="Murat C."/>
            <person name="Poggeler S."/>
            <person name="Quandt C.A."/>
            <person name="Sperisen C."/>
            <person name="Tritt A."/>
            <person name="Tisserant E."/>
            <person name="Crous P.W."/>
            <person name="Henrissat B."/>
            <person name="Nehls U."/>
            <person name="Egli S."/>
            <person name="Spatafora J.W."/>
            <person name="Grigoriev I.V."/>
            <person name="Martin F.M."/>
        </authorList>
    </citation>
    <scope>NUCLEOTIDE SEQUENCE [LARGE SCALE GENOMIC DNA]</scope>
    <source>
        <strain evidence="1 2">CBS 459.81</strain>
    </source>
</reference>
<evidence type="ECO:0000313" key="2">
    <source>
        <dbReference type="Proteomes" id="UP000250266"/>
    </source>
</evidence>
<proteinExistence type="predicted"/>
<name>A0A8E2JD39_9PEZI</name>
<evidence type="ECO:0000313" key="1">
    <source>
        <dbReference type="EMBL" id="OCK78185.1"/>
    </source>
</evidence>
<accession>A0A8E2JD39</accession>
<sequence>MVNRISQHHISPPHLPTISLSTFAQMRHAQPATLRSPPPSRPIINHITYNVHLQLRPKCIAFWSPRTRVPALDGRSGTMLRRINSITP</sequence>
<protein>
    <submittedName>
        <fullName evidence="1">Uncharacterized protein</fullName>
    </submittedName>
</protein>
<organism evidence="1 2">
    <name type="scientific">Lepidopterella palustris CBS 459.81</name>
    <dbReference type="NCBI Taxonomy" id="1314670"/>
    <lineage>
        <taxon>Eukaryota</taxon>
        <taxon>Fungi</taxon>
        <taxon>Dikarya</taxon>
        <taxon>Ascomycota</taxon>
        <taxon>Pezizomycotina</taxon>
        <taxon>Dothideomycetes</taxon>
        <taxon>Pleosporomycetidae</taxon>
        <taxon>Mytilinidiales</taxon>
        <taxon>Argynnaceae</taxon>
        <taxon>Lepidopterella</taxon>
    </lineage>
</organism>
<gene>
    <name evidence="1" type="ORF">K432DRAFT_99235</name>
</gene>
<dbReference type="EMBL" id="KV745075">
    <property type="protein sequence ID" value="OCK78185.1"/>
    <property type="molecule type" value="Genomic_DNA"/>
</dbReference>
<keyword evidence="2" id="KW-1185">Reference proteome</keyword>
<dbReference type="AlphaFoldDB" id="A0A8E2JD39"/>
<dbReference type="Proteomes" id="UP000250266">
    <property type="component" value="Unassembled WGS sequence"/>
</dbReference>